<evidence type="ECO:0000256" key="1">
    <source>
        <dbReference type="ARBA" id="ARBA00004123"/>
    </source>
</evidence>
<dbReference type="PANTHER" id="PTHR33057">
    <property type="entry name" value="TRANSCRIPTION REPRESSOR OFP7-RELATED"/>
    <property type="match status" value="1"/>
</dbReference>
<keyword evidence="3 6" id="KW-0805">Transcription regulation</keyword>
<evidence type="ECO:0000256" key="4">
    <source>
        <dbReference type="ARBA" id="ARBA00023163"/>
    </source>
</evidence>
<comment type="function">
    <text evidence="6">Transcriptional repressor that regulates multiple aspects of plant growth and development.</text>
</comment>
<organism evidence="8">
    <name type="scientific">Populus alba</name>
    <name type="common">White poplar</name>
    <dbReference type="NCBI Taxonomy" id="43335"/>
    <lineage>
        <taxon>Eukaryota</taxon>
        <taxon>Viridiplantae</taxon>
        <taxon>Streptophyta</taxon>
        <taxon>Embryophyta</taxon>
        <taxon>Tracheophyta</taxon>
        <taxon>Spermatophyta</taxon>
        <taxon>Magnoliopsida</taxon>
        <taxon>eudicotyledons</taxon>
        <taxon>Gunneridae</taxon>
        <taxon>Pentapetalae</taxon>
        <taxon>rosids</taxon>
        <taxon>fabids</taxon>
        <taxon>Malpighiales</taxon>
        <taxon>Salicaceae</taxon>
        <taxon>Saliceae</taxon>
        <taxon>Populus</taxon>
    </lineage>
</organism>
<feature type="domain" description="OVATE" evidence="7">
    <location>
        <begin position="118"/>
        <end position="177"/>
    </location>
</feature>
<keyword evidence="2 6" id="KW-0678">Repressor</keyword>
<evidence type="ECO:0000313" key="8">
    <source>
        <dbReference type="EMBL" id="TKS17111.1"/>
    </source>
</evidence>
<gene>
    <name evidence="8" type="ORF">D5086_0000019420</name>
</gene>
<keyword evidence="5 6" id="KW-0539">Nucleus</keyword>
<dbReference type="GO" id="GO:0005634">
    <property type="term" value="C:nucleus"/>
    <property type="evidence" value="ECO:0007669"/>
    <property type="project" value="UniProtKB-SubCell"/>
</dbReference>
<sequence>MKIPTLFKGKETKHPWQKWPSCKHPKTLSFRAGDDVIKTVNSVFFDPSEGVETPESWFTDSSETTSFSTESEDCDGESLEVVVRGVRSERLFFEPGDTNSILEEAKTGGFPFKESVELAIESENPYVDFRRSMEEMVESHGLKDWDCLEELLGWYLKVNGKKNHGYIVGAFVDLLCGIGASPCSDSTSSSSSPLCSLKGHNEIDEEEQMV</sequence>
<accession>A0A4U5R1N8</accession>
<reference evidence="8" key="1">
    <citation type="submission" date="2018-10" db="EMBL/GenBank/DDBJ databases">
        <title>Population genomic analysis revealed the cold adaptation of white poplar.</title>
        <authorList>
            <person name="Liu Y.-J."/>
        </authorList>
    </citation>
    <scope>NUCLEOTIDE SEQUENCE [LARGE SCALE GENOMIC DNA]</scope>
    <source>
        <strain evidence="8">PAL-ZL1</strain>
    </source>
</reference>
<dbReference type="GO" id="GO:0045892">
    <property type="term" value="P:negative regulation of DNA-templated transcription"/>
    <property type="evidence" value="ECO:0007669"/>
    <property type="project" value="UniProtKB-UniRule"/>
</dbReference>
<evidence type="ECO:0000256" key="2">
    <source>
        <dbReference type="ARBA" id="ARBA00022491"/>
    </source>
</evidence>
<dbReference type="PANTHER" id="PTHR33057:SF26">
    <property type="entry name" value="TRANSCRIPTION REPRESSOR OFP13"/>
    <property type="match status" value="1"/>
</dbReference>
<dbReference type="EMBL" id="RCHU01000045">
    <property type="protein sequence ID" value="TKS17111.1"/>
    <property type="molecule type" value="Genomic_DNA"/>
</dbReference>
<name>A0A4U5R1N8_POPAL</name>
<evidence type="ECO:0000259" key="7">
    <source>
        <dbReference type="PROSITE" id="PS51754"/>
    </source>
</evidence>
<dbReference type="InterPro" id="IPR006458">
    <property type="entry name" value="Ovate_C"/>
</dbReference>
<keyword evidence="4 6" id="KW-0804">Transcription</keyword>
<dbReference type="NCBIfam" id="TIGR01568">
    <property type="entry name" value="A_thal_3678"/>
    <property type="match status" value="1"/>
</dbReference>
<dbReference type="InterPro" id="IPR038933">
    <property type="entry name" value="Ovate"/>
</dbReference>
<dbReference type="AlphaFoldDB" id="A0A4U5R1N8"/>
<dbReference type="PROSITE" id="PS51754">
    <property type="entry name" value="OVATE"/>
    <property type="match status" value="1"/>
</dbReference>
<evidence type="ECO:0000256" key="3">
    <source>
        <dbReference type="ARBA" id="ARBA00023015"/>
    </source>
</evidence>
<comment type="caution">
    <text evidence="8">The sequence shown here is derived from an EMBL/GenBank/DDBJ whole genome shotgun (WGS) entry which is preliminary data.</text>
</comment>
<dbReference type="STRING" id="43335.A0A4U5R1N8"/>
<protein>
    <recommendedName>
        <fullName evidence="6">Transcription repressor</fullName>
    </recommendedName>
    <alternativeName>
        <fullName evidence="6">Ovate family protein</fullName>
    </alternativeName>
</protein>
<comment type="subcellular location">
    <subcellularLocation>
        <location evidence="1 6">Nucleus</location>
    </subcellularLocation>
</comment>
<dbReference type="Pfam" id="PF04844">
    <property type="entry name" value="Ovate"/>
    <property type="match status" value="1"/>
</dbReference>
<evidence type="ECO:0000256" key="5">
    <source>
        <dbReference type="ARBA" id="ARBA00023242"/>
    </source>
</evidence>
<proteinExistence type="predicted"/>
<evidence type="ECO:0000256" key="6">
    <source>
        <dbReference type="RuleBase" id="RU367028"/>
    </source>
</evidence>